<comment type="caution">
    <text evidence="1">The sequence shown here is derived from an EMBL/GenBank/DDBJ whole genome shotgun (WGS) entry which is preliminary data.</text>
</comment>
<keyword evidence="2" id="KW-1185">Reference proteome</keyword>
<evidence type="ECO:0000313" key="1">
    <source>
        <dbReference type="EMBL" id="TMV09747.1"/>
    </source>
</evidence>
<protein>
    <recommendedName>
        <fullName evidence="3">AbiV family abortive infection protein</fullName>
    </recommendedName>
</protein>
<gene>
    <name evidence="1" type="ORF">FGK63_01370</name>
</gene>
<sequence>MSELSDLLLKDFEAFDERLTSAANQAFKFQGLDERYLIISAASFIEAILAEAASRLFDLHVSPNFFDLGVLAVNGKTLGVKKNGEVEFRDLRLDNKTKFKAIARAYSIFDVTYAADFNSEGWEHVLHTTETRNRLLHPKKPEDLELIVDDLVRANKAVTWIYARKIEWMKIKINVLDQAVQNRNALVRLFYSSDEDPL</sequence>
<dbReference type="Proteomes" id="UP001193035">
    <property type="component" value="Unassembled WGS sequence"/>
</dbReference>
<dbReference type="EMBL" id="VCPD01000001">
    <property type="protein sequence ID" value="TMV09747.1"/>
    <property type="molecule type" value="Genomic_DNA"/>
</dbReference>
<organism evidence="1 2">
    <name type="scientific">Ruegeria sediminis</name>
    <dbReference type="NCBI Taxonomy" id="2583820"/>
    <lineage>
        <taxon>Bacteria</taxon>
        <taxon>Pseudomonadati</taxon>
        <taxon>Pseudomonadota</taxon>
        <taxon>Alphaproteobacteria</taxon>
        <taxon>Rhodobacterales</taxon>
        <taxon>Roseobacteraceae</taxon>
        <taxon>Ruegeria</taxon>
    </lineage>
</organism>
<evidence type="ECO:0008006" key="3">
    <source>
        <dbReference type="Google" id="ProtNLM"/>
    </source>
</evidence>
<reference evidence="1 2" key="1">
    <citation type="submission" date="2019-05" db="EMBL/GenBank/DDBJ databases">
        <title>Ruegeria sp. nov., isolated from tidal flat.</title>
        <authorList>
            <person name="Kim W."/>
        </authorList>
    </citation>
    <scope>NUCLEOTIDE SEQUENCE [LARGE SCALE GENOMIC DNA]</scope>
    <source>
        <strain evidence="1 2">CAU 1488</strain>
    </source>
</reference>
<accession>A0ABY2X4L3</accession>
<name>A0ABY2X4L3_9RHOB</name>
<dbReference type="RefSeq" id="WP_138839806.1">
    <property type="nucleotide sequence ID" value="NZ_VCPD01000001.1"/>
</dbReference>
<evidence type="ECO:0000313" key="2">
    <source>
        <dbReference type="Proteomes" id="UP001193035"/>
    </source>
</evidence>
<proteinExistence type="predicted"/>